<dbReference type="FunFam" id="2.170.130.10:FF:000001">
    <property type="entry name" value="Catecholate siderophore TonB-dependent receptor"/>
    <property type="match status" value="1"/>
</dbReference>
<feature type="region of interest" description="Disordered" evidence="16">
    <location>
        <begin position="1"/>
        <end position="24"/>
    </location>
</feature>
<evidence type="ECO:0000256" key="10">
    <source>
        <dbReference type="ARBA" id="ARBA00023077"/>
    </source>
</evidence>
<dbReference type="NCBIfam" id="TIGR01783">
    <property type="entry name" value="TonB-siderophor"/>
    <property type="match status" value="1"/>
</dbReference>
<sequence>MRPARRECKSMSTTRPFSSNGTKTLPMLPPLAPAFRRVAWLLAGTALVPLMPAFPAHAQDAAGPVLQLPAVDVSARRPLPGTESRRFTPEAGSAATKTDTPVLETPQSVSTITREQLDSRNVQSLQEALSYSAGVRVNTFGFSPRFDDFVIRGFDAVYTGLFRDGLRQAANSFAIFRTEPYGLSAVNVLRGPSSALYGPSTAGGLVNIVTKRPTDTPFGELELQYGTHDRKQAQFDLGGPLGEDGHFAYRLTGLVRDADTQNDSVPDNRLYIAPAFTWRADDRTTLTLLGAYQKDSTGGTVTSHYDPLIGMTRLNSGDPAYNDMNVEHWRLGYELAHQVNDALTLRQNLRFGHVDTDLEYSYIYGISPDGRSALRGAGVRRQQLNTLAVDNQAEWRFGTGPVSHQVMFGLDYLYSSFRSSGGDATDFPSLDLATLNYGTQPYSDPAITLRTAQRQDQLGLYLQDQMRLDNWILTLSGRHDWVETTTRNRAAGSKDTQSDSAWSGRAGLTYVFNNGIAPYVSASSSFIPALGTNSEDGSAYKPITAQQYEAGIKFQPPGRNSLVTASVFHITQQNGIFGDPVSFGFTGQRGEVRSRGFEVEGVADLGRGLKLLASYTYLDAKVTEAEDNTEGQVPSGQPRHLISGWGDYTVTEGPLRGLGFGLGARHIGSSYIDDDNSGGKAKAVTLLDAAIRYDLDAVAPALRGMRVAVNATNLTDKDYYTCAQSYCYWGTGQTVIGSLRYRW</sequence>
<dbReference type="CDD" id="cd01347">
    <property type="entry name" value="ligand_gated_channel"/>
    <property type="match status" value="1"/>
</dbReference>
<proteinExistence type="inferred from homology"/>
<keyword evidence="11 14" id="KW-0472">Membrane</keyword>
<keyword evidence="5" id="KW-0410">Iron transport</keyword>
<name>A0A5B2TGW8_9PROT</name>
<evidence type="ECO:0000256" key="14">
    <source>
        <dbReference type="PROSITE-ProRule" id="PRU01360"/>
    </source>
</evidence>
<comment type="subcellular location">
    <subcellularLocation>
        <location evidence="1 14">Cell outer membrane</location>
        <topology evidence="1 14">Multi-pass membrane protein</topology>
    </subcellularLocation>
</comment>
<feature type="region of interest" description="Disordered" evidence="16">
    <location>
        <begin position="77"/>
        <end position="113"/>
    </location>
</feature>
<evidence type="ECO:0000259" key="18">
    <source>
        <dbReference type="Pfam" id="PF07715"/>
    </source>
</evidence>
<protein>
    <submittedName>
        <fullName evidence="19">TonB-dependent siderophore receptor</fullName>
    </submittedName>
</protein>
<dbReference type="InterPro" id="IPR000531">
    <property type="entry name" value="Beta-barrel_TonB"/>
</dbReference>
<dbReference type="EMBL" id="VUKA01000002">
    <property type="protein sequence ID" value="KAA2213741.1"/>
    <property type="molecule type" value="Genomic_DNA"/>
</dbReference>
<evidence type="ECO:0000256" key="4">
    <source>
        <dbReference type="ARBA" id="ARBA00022452"/>
    </source>
</evidence>
<keyword evidence="10 15" id="KW-0798">TonB box</keyword>
<dbReference type="Proteomes" id="UP000322110">
    <property type="component" value="Unassembled WGS sequence"/>
</dbReference>
<dbReference type="GO" id="GO:0038023">
    <property type="term" value="F:signaling receptor activity"/>
    <property type="evidence" value="ECO:0007669"/>
    <property type="project" value="InterPro"/>
</dbReference>
<dbReference type="Pfam" id="PF00593">
    <property type="entry name" value="TonB_dep_Rec_b-barrel"/>
    <property type="match status" value="1"/>
</dbReference>
<dbReference type="PANTHER" id="PTHR32552:SF68">
    <property type="entry name" value="FERRICHROME OUTER MEMBRANE TRANSPORTER_PHAGE RECEPTOR"/>
    <property type="match status" value="1"/>
</dbReference>
<keyword evidence="9" id="KW-0406">Ion transport</keyword>
<dbReference type="GO" id="GO:0015891">
    <property type="term" value="P:siderophore transport"/>
    <property type="evidence" value="ECO:0007669"/>
    <property type="project" value="InterPro"/>
</dbReference>
<dbReference type="GO" id="GO:0009279">
    <property type="term" value="C:cell outer membrane"/>
    <property type="evidence" value="ECO:0007669"/>
    <property type="project" value="UniProtKB-SubCell"/>
</dbReference>
<dbReference type="InterPro" id="IPR037066">
    <property type="entry name" value="Plug_dom_sf"/>
</dbReference>
<dbReference type="Pfam" id="PF07715">
    <property type="entry name" value="Plug"/>
    <property type="match status" value="1"/>
</dbReference>
<evidence type="ECO:0000313" key="20">
    <source>
        <dbReference type="Proteomes" id="UP000322110"/>
    </source>
</evidence>
<evidence type="ECO:0000256" key="15">
    <source>
        <dbReference type="RuleBase" id="RU003357"/>
    </source>
</evidence>
<evidence type="ECO:0000256" key="6">
    <source>
        <dbReference type="ARBA" id="ARBA00022692"/>
    </source>
</evidence>
<keyword evidence="13 14" id="KW-0998">Cell outer membrane</keyword>
<dbReference type="FunFam" id="2.40.170.20:FF:000005">
    <property type="entry name" value="TonB-dependent siderophore receptor"/>
    <property type="match status" value="1"/>
</dbReference>
<dbReference type="PROSITE" id="PS52016">
    <property type="entry name" value="TONB_DEPENDENT_REC_3"/>
    <property type="match status" value="1"/>
</dbReference>
<evidence type="ECO:0000313" key="19">
    <source>
        <dbReference type="EMBL" id="KAA2213741.1"/>
    </source>
</evidence>
<evidence type="ECO:0000256" key="3">
    <source>
        <dbReference type="ARBA" id="ARBA00022448"/>
    </source>
</evidence>
<organism evidence="19 20">
    <name type="scientific">Teichococcus oryzae</name>
    <dbReference type="NCBI Taxonomy" id="1608942"/>
    <lineage>
        <taxon>Bacteria</taxon>
        <taxon>Pseudomonadati</taxon>
        <taxon>Pseudomonadota</taxon>
        <taxon>Alphaproteobacteria</taxon>
        <taxon>Acetobacterales</taxon>
        <taxon>Roseomonadaceae</taxon>
        <taxon>Roseomonas</taxon>
    </lineage>
</organism>
<evidence type="ECO:0000256" key="13">
    <source>
        <dbReference type="ARBA" id="ARBA00023237"/>
    </source>
</evidence>
<keyword evidence="7" id="KW-0732">Signal</keyword>
<keyword evidence="3 14" id="KW-0813">Transport</keyword>
<gene>
    <name evidence="19" type="ORF">F0Q34_06645</name>
</gene>
<comment type="caution">
    <text evidence="19">The sequence shown here is derived from an EMBL/GenBank/DDBJ whole genome shotgun (WGS) entry which is preliminary data.</text>
</comment>
<evidence type="ECO:0000256" key="16">
    <source>
        <dbReference type="SAM" id="MobiDB-lite"/>
    </source>
</evidence>
<dbReference type="Gene3D" id="2.40.170.20">
    <property type="entry name" value="TonB-dependent receptor, beta-barrel domain"/>
    <property type="match status" value="1"/>
</dbReference>
<evidence type="ECO:0000256" key="12">
    <source>
        <dbReference type="ARBA" id="ARBA00023170"/>
    </source>
</evidence>
<feature type="domain" description="TonB-dependent receptor-like beta-barrel" evidence="17">
    <location>
        <begin position="278"/>
        <end position="714"/>
    </location>
</feature>
<feature type="compositionally biased region" description="Polar residues" evidence="16">
    <location>
        <begin position="95"/>
        <end position="113"/>
    </location>
</feature>
<dbReference type="AlphaFoldDB" id="A0A5B2TGW8"/>
<dbReference type="InterPro" id="IPR036942">
    <property type="entry name" value="Beta-barrel_TonB_sf"/>
</dbReference>
<evidence type="ECO:0000256" key="2">
    <source>
        <dbReference type="ARBA" id="ARBA00009810"/>
    </source>
</evidence>
<evidence type="ECO:0000259" key="17">
    <source>
        <dbReference type="Pfam" id="PF00593"/>
    </source>
</evidence>
<dbReference type="InterPro" id="IPR012910">
    <property type="entry name" value="Plug_dom"/>
</dbReference>
<evidence type="ECO:0000256" key="7">
    <source>
        <dbReference type="ARBA" id="ARBA00022729"/>
    </source>
</evidence>
<dbReference type="InterPro" id="IPR010105">
    <property type="entry name" value="TonB_sidphr_rcpt"/>
</dbReference>
<dbReference type="InterPro" id="IPR039426">
    <property type="entry name" value="TonB-dep_rcpt-like"/>
</dbReference>
<evidence type="ECO:0000256" key="5">
    <source>
        <dbReference type="ARBA" id="ARBA00022496"/>
    </source>
</evidence>
<keyword evidence="12 19" id="KW-0675">Receptor</keyword>
<feature type="domain" description="TonB-dependent receptor plug" evidence="18">
    <location>
        <begin position="102"/>
        <end position="204"/>
    </location>
</feature>
<dbReference type="SUPFAM" id="SSF56935">
    <property type="entry name" value="Porins"/>
    <property type="match status" value="1"/>
</dbReference>
<comment type="similarity">
    <text evidence="2 14 15">Belongs to the TonB-dependent receptor family.</text>
</comment>
<dbReference type="GO" id="GO:0015344">
    <property type="term" value="F:siderophore uptake transmembrane transporter activity"/>
    <property type="evidence" value="ECO:0007669"/>
    <property type="project" value="TreeGrafter"/>
</dbReference>
<evidence type="ECO:0000256" key="1">
    <source>
        <dbReference type="ARBA" id="ARBA00004571"/>
    </source>
</evidence>
<dbReference type="PANTHER" id="PTHR32552">
    <property type="entry name" value="FERRICHROME IRON RECEPTOR-RELATED"/>
    <property type="match status" value="1"/>
</dbReference>
<dbReference type="Gene3D" id="2.170.130.10">
    <property type="entry name" value="TonB-dependent receptor, plug domain"/>
    <property type="match status" value="1"/>
</dbReference>
<keyword evidence="4 14" id="KW-1134">Transmembrane beta strand</keyword>
<evidence type="ECO:0000256" key="9">
    <source>
        <dbReference type="ARBA" id="ARBA00023065"/>
    </source>
</evidence>
<keyword evidence="6 14" id="KW-0812">Transmembrane</keyword>
<evidence type="ECO:0000256" key="8">
    <source>
        <dbReference type="ARBA" id="ARBA00023004"/>
    </source>
</evidence>
<keyword evidence="20" id="KW-1185">Reference proteome</keyword>
<keyword evidence="8" id="KW-0408">Iron</keyword>
<reference evidence="19 20" key="1">
    <citation type="journal article" date="2015" name="Int. J. Syst. Evol. Microbiol.">
        <title>Roseomonas oryzae sp. nov., isolated from paddy rhizosphere soil.</title>
        <authorList>
            <person name="Ramaprasad E.V."/>
            <person name="Sasikala Ch."/>
            <person name="Ramana Ch.V."/>
        </authorList>
    </citation>
    <scope>NUCLEOTIDE SEQUENCE [LARGE SCALE GENOMIC DNA]</scope>
    <source>
        <strain evidence="19 20">KCTC 42542</strain>
    </source>
</reference>
<accession>A0A5B2TGW8</accession>
<evidence type="ECO:0000256" key="11">
    <source>
        <dbReference type="ARBA" id="ARBA00023136"/>
    </source>
</evidence>
<feature type="compositionally biased region" description="Polar residues" evidence="16">
    <location>
        <begin position="10"/>
        <end position="23"/>
    </location>
</feature>